<dbReference type="AlphaFoldDB" id="A0A1I1HAN3"/>
<name>A0A1I1HAN3_9BACT</name>
<dbReference type="RefSeq" id="WP_177199862.1">
    <property type="nucleotide sequence ID" value="NZ_FOLE01000003.1"/>
</dbReference>
<feature type="signal peptide" evidence="1">
    <location>
        <begin position="1"/>
        <end position="23"/>
    </location>
</feature>
<feature type="chain" id="PRO_5011784257" evidence="1">
    <location>
        <begin position="24"/>
        <end position="346"/>
    </location>
</feature>
<dbReference type="NCBIfam" id="TIGR03519">
    <property type="entry name" value="T9SS_PorP_fam"/>
    <property type="match status" value="1"/>
</dbReference>
<organism evidence="2 3">
    <name type="scientific">Flexibacter flexilis DSM 6793</name>
    <dbReference type="NCBI Taxonomy" id="927664"/>
    <lineage>
        <taxon>Bacteria</taxon>
        <taxon>Pseudomonadati</taxon>
        <taxon>Bacteroidota</taxon>
        <taxon>Cytophagia</taxon>
        <taxon>Cytophagales</taxon>
        <taxon>Flexibacteraceae</taxon>
        <taxon>Flexibacter</taxon>
    </lineage>
</organism>
<evidence type="ECO:0000313" key="3">
    <source>
        <dbReference type="Proteomes" id="UP000199514"/>
    </source>
</evidence>
<dbReference type="STRING" id="927664.SAMN05421780_103184"/>
<protein>
    <submittedName>
        <fullName evidence="2">Type IX secretion system membrane protein, PorP/SprF family</fullName>
    </submittedName>
</protein>
<evidence type="ECO:0000313" key="2">
    <source>
        <dbReference type="EMBL" id="SFC18160.1"/>
    </source>
</evidence>
<dbReference type="InterPro" id="IPR019861">
    <property type="entry name" value="PorP/SprF_Bacteroidetes"/>
</dbReference>
<keyword evidence="3" id="KW-1185">Reference proteome</keyword>
<evidence type="ECO:0000256" key="1">
    <source>
        <dbReference type="SAM" id="SignalP"/>
    </source>
</evidence>
<sequence length="346" mass="38022">MKNINKYIIMVLGLSFLASYAYAQDAQFSQYYASSLYLNPAMVGIEHDLTFSTAYRSQWRGAAKPYTTNQVSAIIPLLAGVSKRHPVGGIGVSVFNDQSGDAALRTTGANLSFAYTKSLRSDLSRFSIAGQVGVIQKNIDFTNAEWGSYYNDLGYTNPTSFTGTGISNSKLMPDVSLGAMWSFNPTHNYFRSGLSGYLGVAAMHVNQPNESLVEGYQSAMPMAFKAHGGLEFHMSPKLNVGPSFLFVSQGKASQVNAGAYLNYRIVENPFSPLANSDLIFGTWYRLQDAFIFATGITNNNFTLGVSYDMNASSLRTNTNARGAYEITLAIRNAREKKRKRFDTPRI</sequence>
<accession>A0A1I1HAN3</accession>
<dbReference type="Pfam" id="PF11751">
    <property type="entry name" value="PorP_SprF"/>
    <property type="match status" value="1"/>
</dbReference>
<keyword evidence="1" id="KW-0732">Signal</keyword>
<proteinExistence type="predicted"/>
<reference evidence="2 3" key="1">
    <citation type="submission" date="2016-10" db="EMBL/GenBank/DDBJ databases">
        <authorList>
            <person name="de Groot N.N."/>
        </authorList>
    </citation>
    <scope>NUCLEOTIDE SEQUENCE [LARGE SCALE GENOMIC DNA]</scope>
    <source>
        <strain evidence="2 3">DSM 6793</strain>
    </source>
</reference>
<dbReference type="Proteomes" id="UP000199514">
    <property type="component" value="Unassembled WGS sequence"/>
</dbReference>
<gene>
    <name evidence="2" type="ORF">SAMN05421780_103184</name>
</gene>
<dbReference type="EMBL" id="FOLE01000003">
    <property type="protein sequence ID" value="SFC18160.1"/>
    <property type="molecule type" value="Genomic_DNA"/>
</dbReference>